<feature type="domain" description="Pyrrolo-quinoline quinone repeat" evidence="1">
    <location>
        <begin position="377"/>
        <end position="438"/>
    </location>
</feature>
<gene>
    <name evidence="2" type="ORF">DF3PB_1040009</name>
</gene>
<dbReference type="Pfam" id="PF13360">
    <property type="entry name" value="PQQ_2"/>
    <property type="match status" value="2"/>
</dbReference>
<dbReference type="PANTHER" id="PTHR34512">
    <property type="entry name" value="CELL SURFACE PROTEIN"/>
    <property type="match status" value="1"/>
</dbReference>
<feature type="domain" description="Pyrrolo-quinoline quinone repeat" evidence="1">
    <location>
        <begin position="122"/>
        <end position="357"/>
    </location>
</feature>
<dbReference type="InterPro" id="IPR011047">
    <property type="entry name" value="Quinoprotein_ADH-like_sf"/>
</dbReference>
<dbReference type="PANTHER" id="PTHR34512:SF30">
    <property type="entry name" value="OUTER MEMBRANE PROTEIN ASSEMBLY FACTOR BAMB"/>
    <property type="match status" value="1"/>
</dbReference>
<name>A0A380T8H2_9ZZZZ</name>
<accession>A0A380T8H2</accession>
<dbReference type="SMART" id="SM00564">
    <property type="entry name" value="PQQ"/>
    <property type="match status" value="5"/>
</dbReference>
<dbReference type="PROSITE" id="PS51257">
    <property type="entry name" value="PROKAR_LIPOPROTEIN"/>
    <property type="match status" value="1"/>
</dbReference>
<sequence length="439" mass="46377">MRYLRLIAAVAVLGLLGGCESWFGKKKEEALPGTRVSVLAHQTALQPDLLASSEPIVLPPPENNAAWPQDGGFGDRPLYHVRLGSSLQPVWSVSIGDGITADRPRLPAPVVADGRVFTMDSEQRVRAFDAGSGKTVWDVDLARKQDDEALSGGLAYANGSLFATTGFAKVFALNAATGKEIWSRSVSAPIHGAPSVARGRLVAITVNNVLYGMNAADGRDLWPPHQALSEAAGLLGTASAAMTEDSIIAPFSSGDLIALRAATGRVMWSESLAPGRRTDELASVSHIRGRPAVDRGQVIAASYGGILVALNAVTGDRVWERDIGSLNGAWIAGDYAFLVTSQQELVCLTREKGTIRWVVKLPLYANEKAQEDPIVWSGPVLASNRLIVIGSAGKALMLSPSDGREVGSLKLSAGASHVPVIADGRLYVVSNDGKLTAYQ</sequence>
<proteinExistence type="predicted"/>
<dbReference type="AlphaFoldDB" id="A0A380T8H2"/>
<organism evidence="2">
    <name type="scientific">metagenome</name>
    <dbReference type="NCBI Taxonomy" id="256318"/>
    <lineage>
        <taxon>unclassified sequences</taxon>
        <taxon>metagenomes</taxon>
    </lineage>
</organism>
<dbReference type="SUPFAM" id="SSF50998">
    <property type="entry name" value="Quinoprotein alcohol dehydrogenase-like"/>
    <property type="match status" value="1"/>
</dbReference>
<dbReference type="InterPro" id="IPR015943">
    <property type="entry name" value="WD40/YVTN_repeat-like_dom_sf"/>
</dbReference>
<evidence type="ECO:0000259" key="1">
    <source>
        <dbReference type="Pfam" id="PF13360"/>
    </source>
</evidence>
<reference evidence="2" key="1">
    <citation type="submission" date="2018-07" db="EMBL/GenBank/DDBJ databases">
        <authorList>
            <person name="Quirk P.G."/>
            <person name="Krulwich T.A."/>
        </authorList>
    </citation>
    <scope>NUCLEOTIDE SEQUENCE</scope>
</reference>
<protein>
    <submittedName>
        <fullName evidence="2">Pyrrolo-quinoline quinone</fullName>
    </submittedName>
</protein>
<dbReference type="InterPro" id="IPR018391">
    <property type="entry name" value="PQQ_b-propeller_rpt"/>
</dbReference>
<dbReference type="EMBL" id="UIDG01000007">
    <property type="protein sequence ID" value="SUS03633.1"/>
    <property type="molecule type" value="Genomic_DNA"/>
</dbReference>
<dbReference type="InterPro" id="IPR002372">
    <property type="entry name" value="PQQ_rpt_dom"/>
</dbReference>
<evidence type="ECO:0000313" key="2">
    <source>
        <dbReference type="EMBL" id="SUS03633.1"/>
    </source>
</evidence>
<dbReference type="Gene3D" id="2.130.10.10">
    <property type="entry name" value="YVTN repeat-like/Quinoprotein amine dehydrogenase"/>
    <property type="match status" value="1"/>
</dbReference>